<dbReference type="InterPro" id="IPR009061">
    <property type="entry name" value="DNA-bd_dom_put_sf"/>
</dbReference>
<reference evidence="1 2" key="1">
    <citation type="submission" date="2015-05" db="EMBL/GenBank/DDBJ databases">
        <authorList>
            <person name="Dickey A."/>
            <person name="Clawson M."/>
            <person name="Bono J."/>
            <person name="Loy J.D."/>
        </authorList>
    </citation>
    <scope>NUCLEOTIDE SEQUENCE [LARGE SCALE GENOMIC DNA]</scope>
    <source>
        <strain evidence="1 2">22581</strain>
    </source>
</reference>
<dbReference type="InterPro" id="IPR036388">
    <property type="entry name" value="WH-like_DNA-bd_sf"/>
</dbReference>
<dbReference type="SUPFAM" id="SSF46955">
    <property type="entry name" value="Putative DNA-binding domain"/>
    <property type="match status" value="1"/>
</dbReference>
<sequence>MQKYLTSKEVCEMFRITKRTLLRWHKKTQFGIPFPLPRLPSNGGGQSLYLTQDIIDWELACNERASQRSQGLVI</sequence>
<dbReference type="AlphaFoldDB" id="A0AAC8PX90"/>
<accession>A0AAC8PX90</accession>
<evidence type="ECO:0000313" key="2">
    <source>
        <dbReference type="Proteomes" id="UP000077465"/>
    </source>
</evidence>
<dbReference type="Gene3D" id="1.10.10.10">
    <property type="entry name" value="Winged helix-like DNA-binding domain superfamily/Winged helix DNA-binding domain"/>
    <property type="match status" value="1"/>
</dbReference>
<proteinExistence type="predicted"/>
<dbReference type="EMBL" id="CP011376">
    <property type="protein sequence ID" value="AKG08416.1"/>
    <property type="molecule type" value="Genomic_DNA"/>
</dbReference>
<name>A0AAC8PX90_9GAMM</name>
<dbReference type="Proteomes" id="UP000077465">
    <property type="component" value="Chromosome"/>
</dbReference>
<organism evidence="1 2">
    <name type="scientific">Moraxella bovoculi</name>
    <dbReference type="NCBI Taxonomy" id="386891"/>
    <lineage>
        <taxon>Bacteria</taxon>
        <taxon>Pseudomonadati</taxon>
        <taxon>Pseudomonadota</taxon>
        <taxon>Gammaproteobacteria</taxon>
        <taxon>Moraxellales</taxon>
        <taxon>Moraxellaceae</taxon>
        <taxon>Moraxella</taxon>
    </lineage>
</organism>
<protein>
    <recommendedName>
        <fullName evidence="3">Helix-turn-helix domain-containing protein</fullName>
    </recommendedName>
</protein>
<evidence type="ECO:0008006" key="3">
    <source>
        <dbReference type="Google" id="ProtNLM"/>
    </source>
</evidence>
<gene>
    <name evidence="1" type="ORF">AAX06_10000</name>
</gene>
<dbReference type="RefSeq" id="WP_046699393.1">
    <property type="nucleotide sequence ID" value="NZ_CP011376.1"/>
</dbReference>
<evidence type="ECO:0000313" key="1">
    <source>
        <dbReference type="EMBL" id="AKG08416.1"/>
    </source>
</evidence>